<accession>A0A1G2RKV8</accession>
<dbReference type="InterPro" id="IPR000597">
    <property type="entry name" value="Ribosomal_uL3"/>
</dbReference>
<dbReference type="PANTHER" id="PTHR11229:SF16">
    <property type="entry name" value="LARGE RIBOSOMAL SUBUNIT PROTEIN UL3C"/>
    <property type="match status" value="1"/>
</dbReference>
<evidence type="ECO:0000256" key="5">
    <source>
        <dbReference type="ARBA" id="ARBA00023274"/>
    </source>
</evidence>
<name>A0A1G2RKV8_9BACT</name>
<evidence type="ECO:0000256" key="1">
    <source>
        <dbReference type="ARBA" id="ARBA00006540"/>
    </source>
</evidence>
<keyword evidence="4 8" id="KW-0689">Ribosomal protein</keyword>
<keyword evidence="5" id="KW-0687">Ribonucleoprotein</keyword>
<feature type="region of interest" description="Disordered" evidence="7">
    <location>
        <begin position="124"/>
        <end position="155"/>
    </location>
</feature>
<dbReference type="Gene3D" id="2.40.30.10">
    <property type="entry name" value="Translation factors"/>
    <property type="match status" value="1"/>
</dbReference>
<dbReference type="GO" id="GO:0003735">
    <property type="term" value="F:structural constituent of ribosome"/>
    <property type="evidence" value="ECO:0007669"/>
    <property type="project" value="UniProtKB-UniRule"/>
</dbReference>
<dbReference type="GO" id="GO:0022625">
    <property type="term" value="C:cytosolic large ribosomal subunit"/>
    <property type="evidence" value="ECO:0007669"/>
    <property type="project" value="TreeGrafter"/>
</dbReference>
<organism evidence="8 9">
    <name type="scientific">Candidatus Wildermuthbacteria bacterium RIFCSPLOWO2_01_FULL_48_16</name>
    <dbReference type="NCBI Taxonomy" id="1802461"/>
    <lineage>
        <taxon>Bacteria</taxon>
        <taxon>Candidatus Wildermuthiibacteriota</taxon>
    </lineage>
</organism>
<dbReference type="AlphaFoldDB" id="A0A1G2RKV8"/>
<evidence type="ECO:0000256" key="6">
    <source>
        <dbReference type="NCBIfam" id="TIGR03625"/>
    </source>
</evidence>
<keyword evidence="2" id="KW-0699">rRNA-binding</keyword>
<dbReference type="STRING" id="1802461.A3B24_03160"/>
<evidence type="ECO:0000256" key="4">
    <source>
        <dbReference type="ARBA" id="ARBA00022980"/>
    </source>
</evidence>
<sequence>MKGLIGKKIGATQMFTGEGRAVAVTLIEAGPCTVLGLRTKEKNGYEAVQIGFEALPEKKVTKSMRGKGFRYIKEFRFINEMKPGDTLDVSVFKEGDKVAVSGISKGKGTQGGVKRWGFHGRNATRGAKHEERTIGSVGAARPSEVWPGKKMPGHMGVERTTVRNLKVMKVDQENNLLAVKGAVPGRRGTLIEIVSK</sequence>
<evidence type="ECO:0000256" key="3">
    <source>
        <dbReference type="ARBA" id="ARBA00022884"/>
    </source>
</evidence>
<evidence type="ECO:0000256" key="2">
    <source>
        <dbReference type="ARBA" id="ARBA00022730"/>
    </source>
</evidence>
<comment type="similarity">
    <text evidence="1">Belongs to the universal ribosomal protein uL3 family.</text>
</comment>
<dbReference type="InterPro" id="IPR009000">
    <property type="entry name" value="Transl_B-barrel_sf"/>
</dbReference>
<dbReference type="GO" id="GO:0006412">
    <property type="term" value="P:translation"/>
    <property type="evidence" value="ECO:0007669"/>
    <property type="project" value="UniProtKB-UniRule"/>
</dbReference>
<reference evidence="8 9" key="1">
    <citation type="journal article" date="2016" name="Nat. Commun.">
        <title>Thousands of microbial genomes shed light on interconnected biogeochemical processes in an aquifer system.</title>
        <authorList>
            <person name="Anantharaman K."/>
            <person name="Brown C.T."/>
            <person name="Hug L.A."/>
            <person name="Sharon I."/>
            <person name="Castelle C.J."/>
            <person name="Probst A.J."/>
            <person name="Thomas B.C."/>
            <person name="Singh A."/>
            <person name="Wilkins M.J."/>
            <person name="Karaoz U."/>
            <person name="Brodie E.L."/>
            <person name="Williams K.H."/>
            <person name="Hubbard S.S."/>
            <person name="Banfield J.F."/>
        </authorList>
    </citation>
    <scope>NUCLEOTIDE SEQUENCE [LARGE SCALE GENOMIC DNA]</scope>
</reference>
<evidence type="ECO:0000313" key="9">
    <source>
        <dbReference type="Proteomes" id="UP000176917"/>
    </source>
</evidence>
<dbReference type="FunFam" id="2.40.30.10:FF:000004">
    <property type="entry name" value="50S ribosomal protein L3"/>
    <property type="match status" value="1"/>
</dbReference>
<dbReference type="PANTHER" id="PTHR11229">
    <property type="entry name" value="50S RIBOSOMAL PROTEIN L3"/>
    <property type="match status" value="1"/>
</dbReference>
<dbReference type="SUPFAM" id="SSF50447">
    <property type="entry name" value="Translation proteins"/>
    <property type="match status" value="1"/>
</dbReference>
<dbReference type="Proteomes" id="UP000176917">
    <property type="component" value="Unassembled WGS sequence"/>
</dbReference>
<dbReference type="GO" id="GO:0019843">
    <property type="term" value="F:rRNA binding"/>
    <property type="evidence" value="ECO:0007669"/>
    <property type="project" value="UniProtKB-KW"/>
</dbReference>
<protein>
    <recommendedName>
        <fullName evidence="6">50S ribosomal protein L3</fullName>
    </recommendedName>
</protein>
<dbReference type="Gene3D" id="3.30.160.810">
    <property type="match status" value="1"/>
</dbReference>
<comment type="caution">
    <text evidence="8">The sequence shown here is derived from an EMBL/GenBank/DDBJ whole genome shotgun (WGS) entry which is preliminary data.</text>
</comment>
<gene>
    <name evidence="8" type="ORF">A3B24_03160</name>
</gene>
<dbReference type="InterPro" id="IPR019927">
    <property type="entry name" value="Ribosomal_uL3_bac/org-type"/>
</dbReference>
<keyword evidence="3" id="KW-0694">RNA-binding</keyword>
<evidence type="ECO:0000256" key="7">
    <source>
        <dbReference type="SAM" id="MobiDB-lite"/>
    </source>
</evidence>
<evidence type="ECO:0000313" key="8">
    <source>
        <dbReference type="EMBL" id="OHA73484.1"/>
    </source>
</evidence>
<dbReference type="NCBIfam" id="TIGR03625">
    <property type="entry name" value="L3_bact"/>
    <property type="match status" value="1"/>
</dbReference>
<dbReference type="EMBL" id="MHUG01000011">
    <property type="protein sequence ID" value="OHA73484.1"/>
    <property type="molecule type" value="Genomic_DNA"/>
</dbReference>
<dbReference type="Pfam" id="PF00297">
    <property type="entry name" value="Ribosomal_L3"/>
    <property type="match status" value="1"/>
</dbReference>
<proteinExistence type="inferred from homology"/>